<evidence type="ECO:0000313" key="2">
    <source>
        <dbReference type="EMBL" id="CUM80980.1"/>
    </source>
</evidence>
<dbReference type="InterPro" id="IPR023995">
    <property type="entry name" value="HemZ"/>
</dbReference>
<reference evidence="2 3" key="1">
    <citation type="submission" date="2015-09" db="EMBL/GenBank/DDBJ databases">
        <authorList>
            <consortium name="Pathogen Informatics"/>
        </authorList>
    </citation>
    <scope>NUCLEOTIDE SEQUENCE [LARGE SCALE GENOMIC DNA]</scope>
    <source>
        <strain evidence="2 3">2789STDY5608891</strain>
    </source>
</reference>
<dbReference type="RefSeq" id="WP_021738568.1">
    <property type="nucleotide sequence ID" value="NZ_CABKSU010000037.1"/>
</dbReference>
<protein>
    <submittedName>
        <fullName evidence="2">Oxygen-independent coproporphyrinogen-III oxidase 2</fullName>
        <ecNumber evidence="2">1.3.99.22</ecNumber>
    </submittedName>
</protein>
<dbReference type="SFLD" id="SFLDS00029">
    <property type="entry name" value="Radical_SAM"/>
    <property type="match status" value="1"/>
</dbReference>
<dbReference type="SMART" id="SM00729">
    <property type="entry name" value="Elp3"/>
    <property type="match status" value="1"/>
</dbReference>
<dbReference type="Gene3D" id="3.80.30.20">
    <property type="entry name" value="tm_1862 like domain"/>
    <property type="match status" value="1"/>
</dbReference>
<dbReference type="SUPFAM" id="SSF102114">
    <property type="entry name" value="Radical SAM enzymes"/>
    <property type="match status" value="1"/>
</dbReference>
<dbReference type="GO" id="GO:0016491">
    <property type="term" value="F:oxidoreductase activity"/>
    <property type="evidence" value="ECO:0007669"/>
    <property type="project" value="UniProtKB-KW"/>
</dbReference>
<dbReference type="PANTHER" id="PTHR13932">
    <property type="entry name" value="COPROPORPHYRINIGEN III OXIDASE"/>
    <property type="match status" value="1"/>
</dbReference>
<dbReference type="EMBL" id="CYYA01000003">
    <property type="protein sequence ID" value="CUM80980.1"/>
    <property type="molecule type" value="Genomic_DNA"/>
</dbReference>
<dbReference type="AlphaFoldDB" id="A0A173RSM1"/>
<dbReference type="PANTHER" id="PTHR13932:SF1">
    <property type="entry name" value="OXYGEN-INDEPENDENT COPROPORPHYRINOGEN-III OXIDASE-LIKE PROTEIN HEMZ"/>
    <property type="match status" value="1"/>
</dbReference>
<dbReference type="NCBIfam" id="TIGR03994">
    <property type="entry name" value="rSAM_HemZ"/>
    <property type="match status" value="1"/>
</dbReference>
<name>A0A173RSM1_EUBRA</name>
<dbReference type="InterPro" id="IPR007197">
    <property type="entry name" value="rSAM"/>
</dbReference>
<dbReference type="STRING" id="39490.ERS852448_00578"/>
<dbReference type="InterPro" id="IPR058240">
    <property type="entry name" value="rSAM_sf"/>
</dbReference>
<dbReference type="GeneID" id="42786065"/>
<keyword evidence="2" id="KW-0560">Oxidoreductase</keyword>
<proteinExistence type="predicted"/>
<dbReference type="EC" id="1.3.99.22" evidence="2"/>
<evidence type="ECO:0000313" key="3">
    <source>
        <dbReference type="Proteomes" id="UP000095492"/>
    </source>
</evidence>
<dbReference type="PROSITE" id="PS51918">
    <property type="entry name" value="RADICAL_SAM"/>
    <property type="match status" value="1"/>
</dbReference>
<dbReference type="GO" id="GO:0005737">
    <property type="term" value="C:cytoplasm"/>
    <property type="evidence" value="ECO:0007669"/>
    <property type="project" value="TreeGrafter"/>
</dbReference>
<dbReference type="GO" id="GO:0006779">
    <property type="term" value="P:porphyrin-containing compound biosynthetic process"/>
    <property type="evidence" value="ECO:0007669"/>
    <property type="project" value="TreeGrafter"/>
</dbReference>
<dbReference type="OrthoDB" id="9808022at2"/>
<dbReference type="SFLD" id="SFLDG01065">
    <property type="entry name" value="anaerobic_coproporphyrinogen-I"/>
    <property type="match status" value="1"/>
</dbReference>
<dbReference type="InterPro" id="IPR023404">
    <property type="entry name" value="rSAM_horseshoe"/>
</dbReference>
<dbReference type="InterPro" id="IPR034505">
    <property type="entry name" value="Coproporphyrinogen-III_oxidase"/>
</dbReference>
<accession>A0A173RSM1</accession>
<feature type="domain" description="Radical SAM core" evidence="1">
    <location>
        <begin position="188"/>
        <end position="474"/>
    </location>
</feature>
<dbReference type="Pfam" id="PF04055">
    <property type="entry name" value="Radical_SAM"/>
    <property type="match status" value="1"/>
</dbReference>
<evidence type="ECO:0000259" key="1">
    <source>
        <dbReference type="PROSITE" id="PS51918"/>
    </source>
</evidence>
<dbReference type="Proteomes" id="UP000095492">
    <property type="component" value="Unassembled WGS sequence"/>
</dbReference>
<dbReference type="GO" id="GO:0051539">
    <property type="term" value="F:4 iron, 4 sulfur cluster binding"/>
    <property type="evidence" value="ECO:0007669"/>
    <property type="project" value="TreeGrafter"/>
</dbReference>
<dbReference type="InterPro" id="IPR006638">
    <property type="entry name" value="Elp3/MiaA/NifB-like_rSAM"/>
</dbReference>
<gene>
    <name evidence="2" type="primary">hemZ</name>
    <name evidence="2" type="ORF">ERS852448_00578</name>
</gene>
<dbReference type="GeneID" id="97392073"/>
<organism evidence="2 3">
    <name type="scientific">Eubacterium ramulus</name>
    <dbReference type="NCBI Taxonomy" id="39490"/>
    <lineage>
        <taxon>Bacteria</taxon>
        <taxon>Bacillati</taxon>
        <taxon>Bacillota</taxon>
        <taxon>Clostridia</taxon>
        <taxon>Eubacteriales</taxon>
        <taxon>Eubacteriaceae</taxon>
        <taxon>Eubacterium</taxon>
    </lineage>
</organism>
<sequence length="565" mass="65010">MITVQLNEPNFEYDIHSLVKAFYPQHDVLVKAMPREEFPESVFHLVVNYDRKNHMIDFKFFEHNQKETQEEDDVAKEETVAQDHENRAMKEKIALDGSVQVDFEDRKKTKNELKQQLYYLLTVYAGKTLPWGTLTGIRPTKIPMELLEEGKSEDEIRSYMKETYLASDEKIDLSLSVAKRELELLSRIDYENGYSLYVGIPFCPSTCLYCSFTSYPLAKWANRMDEYLDALEKEIAFTAEVCKHKVLNSVYIGGGTPTTLSAEQMDRLLTMIGSYFDIADEQGRMIYADEHVNEIDVIDEAQNPMDGAGTENALTDADNKMEKARKQTQLLEFTVEAGRPDSITREKLEVIHRHNISRISINPQTMKEETLRLIGRQHTVQQTIDSFKLAREVGFDNINMDLIVGLPEETIEDVRETMRQLEELDPDNITVHSLAIKRAARLRMQKEQYENLHIENTAQTIDLTAGCCHEMGLEPYYLYRQKNMAGNFENVGYAKPGKAGVYNILIMEEKQTIMALGAGATTKVVFEDGKRIERVGNVKDIINYLDRVDEMVERKRELLKNCGQL</sequence>
<dbReference type="CDD" id="cd01335">
    <property type="entry name" value="Radical_SAM"/>
    <property type="match status" value="1"/>
</dbReference>